<accession>A0A841DQ27</accession>
<dbReference type="Proteomes" id="UP000558997">
    <property type="component" value="Unassembled WGS sequence"/>
</dbReference>
<protein>
    <submittedName>
        <fullName evidence="1">Uncharacterized protein</fullName>
    </submittedName>
</protein>
<dbReference type="EMBL" id="JACHNF010000001">
    <property type="protein sequence ID" value="MBB5980001.1"/>
    <property type="molecule type" value="Genomic_DNA"/>
</dbReference>
<evidence type="ECO:0000313" key="1">
    <source>
        <dbReference type="EMBL" id="MBB5980001.1"/>
    </source>
</evidence>
<sequence length="161" mass="17590">MQQSAELAGKLAAHSMWSVADAEPVIPLFARGDGSDRTPIERLVTDDPAAAVELAKQNFDQPGEWPVLVLVYDTVITLESGVRTDALLVEFAQRTEPVGRFTMAVPYRPAPEFAIYRPKLIQASTLESTAVQAVVTAFYNGVDSHNPAGQIWNEHLQDVSL</sequence>
<evidence type="ECO:0000313" key="2">
    <source>
        <dbReference type="Proteomes" id="UP000558997"/>
    </source>
</evidence>
<comment type="caution">
    <text evidence="1">The sequence shown here is derived from an EMBL/GenBank/DDBJ whole genome shotgun (WGS) entry which is preliminary data.</text>
</comment>
<keyword evidence="2" id="KW-1185">Reference proteome</keyword>
<dbReference type="RefSeq" id="WP_184835397.1">
    <property type="nucleotide sequence ID" value="NZ_BAAAVN010000007.1"/>
</dbReference>
<proteinExistence type="predicted"/>
<dbReference type="AlphaFoldDB" id="A0A841DQ27"/>
<name>A0A841DQ27_9ACTN</name>
<organism evidence="1 2">
    <name type="scientific">Kribbella solani</name>
    <dbReference type="NCBI Taxonomy" id="236067"/>
    <lineage>
        <taxon>Bacteria</taxon>
        <taxon>Bacillati</taxon>
        <taxon>Actinomycetota</taxon>
        <taxon>Actinomycetes</taxon>
        <taxon>Propionibacteriales</taxon>
        <taxon>Kribbellaceae</taxon>
        <taxon>Kribbella</taxon>
    </lineage>
</organism>
<gene>
    <name evidence="1" type="ORF">HDA44_003342</name>
</gene>
<reference evidence="1 2" key="1">
    <citation type="submission" date="2020-08" db="EMBL/GenBank/DDBJ databases">
        <title>Sequencing the genomes of 1000 actinobacteria strains.</title>
        <authorList>
            <person name="Klenk H.-P."/>
        </authorList>
    </citation>
    <scope>NUCLEOTIDE SEQUENCE [LARGE SCALE GENOMIC DNA]</scope>
    <source>
        <strain evidence="1 2">DSM 17294</strain>
    </source>
</reference>